<proteinExistence type="inferred from homology"/>
<gene>
    <name evidence="11" type="ORF">ASILVAE211_20745</name>
</gene>
<evidence type="ECO:0000256" key="1">
    <source>
        <dbReference type="ARBA" id="ARBA00004429"/>
    </source>
</evidence>
<dbReference type="Pfam" id="PF00528">
    <property type="entry name" value="BPD_transp_1"/>
    <property type="match status" value="1"/>
</dbReference>
<dbReference type="InterPro" id="IPR000515">
    <property type="entry name" value="MetI-like"/>
</dbReference>
<dbReference type="RefSeq" id="WP_227323283.1">
    <property type="nucleotide sequence ID" value="NZ_JAESVB010000015.1"/>
</dbReference>
<feature type="domain" description="ABC transmembrane type-1" evidence="10">
    <location>
        <begin position="22"/>
        <end position="212"/>
    </location>
</feature>
<evidence type="ECO:0000313" key="11">
    <source>
        <dbReference type="EMBL" id="MCB8877636.1"/>
    </source>
</evidence>
<feature type="transmembrane region" description="Helical" evidence="9">
    <location>
        <begin position="147"/>
        <end position="171"/>
    </location>
</feature>
<dbReference type="SUPFAM" id="SSF161098">
    <property type="entry name" value="MetI-like"/>
    <property type="match status" value="1"/>
</dbReference>
<evidence type="ECO:0000256" key="3">
    <source>
        <dbReference type="ARBA" id="ARBA00022448"/>
    </source>
</evidence>
<dbReference type="AlphaFoldDB" id="A0A964E0T1"/>
<sequence length="220" mass="24664">MNGYHFYWSTVWQSFPLMLAGAWVTIQITFLAFIIGTVIAMPMAVARQKGEGWAYRVSTSWVELARNTPAVFQLFVFYFGLGAFHINIPSYAAVLISVSFNNAGYMTEIFRGGLSAIPRQQMSAARSLGMTSPQSFMHVIFPQMFKVIFLAYITQGIWGMLNSSLGMLVGLQDLTGATQYAQSVSFRTFEFFIVAAGMYYLIAKGLQFSALIAFRLMYRS</sequence>
<dbReference type="EMBL" id="JAESVB010000015">
    <property type="protein sequence ID" value="MCB8877636.1"/>
    <property type="molecule type" value="Genomic_DNA"/>
</dbReference>
<keyword evidence="3 9" id="KW-0813">Transport</keyword>
<evidence type="ECO:0000259" key="10">
    <source>
        <dbReference type="PROSITE" id="PS50928"/>
    </source>
</evidence>
<evidence type="ECO:0000313" key="12">
    <source>
        <dbReference type="Proteomes" id="UP000708298"/>
    </source>
</evidence>
<dbReference type="NCBIfam" id="TIGR01726">
    <property type="entry name" value="HEQRo_perm_3TM"/>
    <property type="match status" value="1"/>
</dbReference>
<organism evidence="11 12">
    <name type="scientific">Acidisoma silvae</name>
    <dbReference type="NCBI Taxonomy" id="2802396"/>
    <lineage>
        <taxon>Bacteria</taxon>
        <taxon>Pseudomonadati</taxon>
        <taxon>Pseudomonadota</taxon>
        <taxon>Alphaproteobacteria</taxon>
        <taxon>Acetobacterales</taxon>
        <taxon>Acidocellaceae</taxon>
        <taxon>Acidisoma</taxon>
    </lineage>
</organism>
<keyword evidence="8 9" id="KW-0472">Membrane</keyword>
<evidence type="ECO:0000256" key="4">
    <source>
        <dbReference type="ARBA" id="ARBA00022475"/>
    </source>
</evidence>
<dbReference type="GO" id="GO:0043190">
    <property type="term" value="C:ATP-binding cassette (ABC) transporter complex"/>
    <property type="evidence" value="ECO:0007669"/>
    <property type="project" value="InterPro"/>
</dbReference>
<keyword evidence="12" id="KW-1185">Reference proteome</keyword>
<keyword evidence="7 9" id="KW-1133">Transmembrane helix</keyword>
<accession>A0A964E0T1</accession>
<keyword evidence="6" id="KW-0029">Amino-acid transport</keyword>
<evidence type="ECO:0000256" key="7">
    <source>
        <dbReference type="ARBA" id="ARBA00022989"/>
    </source>
</evidence>
<protein>
    <submittedName>
        <fullName evidence="11">Amino acid ABC transporter permease</fullName>
    </submittedName>
</protein>
<dbReference type="InterPro" id="IPR035906">
    <property type="entry name" value="MetI-like_sf"/>
</dbReference>
<dbReference type="Proteomes" id="UP000708298">
    <property type="component" value="Unassembled WGS sequence"/>
</dbReference>
<feature type="transmembrane region" description="Helical" evidence="9">
    <location>
        <begin position="20"/>
        <end position="46"/>
    </location>
</feature>
<comment type="similarity">
    <text evidence="2">Belongs to the binding-protein-dependent transport system permease family. HisMQ subfamily.</text>
</comment>
<comment type="subcellular location">
    <subcellularLocation>
        <location evidence="1">Cell inner membrane</location>
        <topology evidence="1">Multi-pass membrane protein</topology>
    </subcellularLocation>
    <subcellularLocation>
        <location evidence="9">Cell membrane</location>
        <topology evidence="9">Multi-pass membrane protein</topology>
    </subcellularLocation>
</comment>
<comment type="caution">
    <text evidence="11">The sequence shown here is derived from an EMBL/GenBank/DDBJ whole genome shotgun (WGS) entry which is preliminary data.</text>
</comment>
<evidence type="ECO:0000256" key="5">
    <source>
        <dbReference type="ARBA" id="ARBA00022692"/>
    </source>
</evidence>
<reference evidence="11" key="1">
    <citation type="journal article" date="2021" name="Microorganisms">
        <title>Acidisoma silvae sp. nov. and Acidisomacellulosilytica sp. nov., Two Acidophilic Bacteria Isolated from Decaying Wood, Hydrolyzing Cellulose and Producing Poly-3-hydroxybutyrate.</title>
        <authorList>
            <person name="Mieszkin S."/>
            <person name="Pouder E."/>
            <person name="Uroz S."/>
            <person name="Simon-Colin C."/>
            <person name="Alain K."/>
        </authorList>
    </citation>
    <scope>NUCLEOTIDE SEQUENCE</scope>
    <source>
        <strain evidence="11">HW T2.11</strain>
    </source>
</reference>
<name>A0A964E0T1_9PROT</name>
<reference evidence="11" key="2">
    <citation type="submission" date="2021-01" db="EMBL/GenBank/DDBJ databases">
        <authorList>
            <person name="Mieszkin S."/>
            <person name="Pouder E."/>
            <person name="Alain K."/>
        </authorList>
    </citation>
    <scope>NUCLEOTIDE SEQUENCE</scope>
    <source>
        <strain evidence="11">HW T2.11</strain>
    </source>
</reference>
<feature type="transmembrane region" description="Helical" evidence="9">
    <location>
        <begin position="191"/>
        <end position="214"/>
    </location>
</feature>
<evidence type="ECO:0000256" key="2">
    <source>
        <dbReference type="ARBA" id="ARBA00010072"/>
    </source>
</evidence>
<keyword evidence="5 9" id="KW-0812">Transmembrane</keyword>
<dbReference type="GO" id="GO:0015184">
    <property type="term" value="F:L-cystine transmembrane transporter activity"/>
    <property type="evidence" value="ECO:0007669"/>
    <property type="project" value="TreeGrafter"/>
</dbReference>
<dbReference type="PROSITE" id="PS50928">
    <property type="entry name" value="ABC_TM1"/>
    <property type="match status" value="1"/>
</dbReference>
<dbReference type="CDD" id="cd06261">
    <property type="entry name" value="TM_PBP2"/>
    <property type="match status" value="1"/>
</dbReference>
<evidence type="ECO:0000256" key="8">
    <source>
        <dbReference type="ARBA" id="ARBA00023136"/>
    </source>
</evidence>
<evidence type="ECO:0000256" key="9">
    <source>
        <dbReference type="RuleBase" id="RU363032"/>
    </source>
</evidence>
<dbReference type="PANTHER" id="PTHR30614:SF0">
    <property type="entry name" value="L-CYSTINE TRANSPORT SYSTEM PERMEASE PROTEIN TCYL"/>
    <property type="match status" value="1"/>
</dbReference>
<keyword evidence="4" id="KW-1003">Cell membrane</keyword>
<dbReference type="InterPro" id="IPR010065">
    <property type="entry name" value="AA_ABC_transptr_permease_3TM"/>
</dbReference>
<dbReference type="PANTHER" id="PTHR30614">
    <property type="entry name" value="MEMBRANE COMPONENT OF AMINO ACID ABC TRANSPORTER"/>
    <property type="match status" value="1"/>
</dbReference>
<dbReference type="Gene3D" id="1.10.3720.10">
    <property type="entry name" value="MetI-like"/>
    <property type="match status" value="1"/>
</dbReference>
<dbReference type="InterPro" id="IPR043429">
    <property type="entry name" value="ArtM/GltK/GlnP/TcyL/YhdX-like"/>
</dbReference>
<evidence type="ECO:0000256" key="6">
    <source>
        <dbReference type="ARBA" id="ARBA00022970"/>
    </source>
</evidence>